<dbReference type="EMBL" id="CP097508">
    <property type="protein sequence ID" value="URE13438.1"/>
    <property type="molecule type" value="Genomic_DNA"/>
</dbReference>
<feature type="compositionally biased region" description="Basic and acidic residues" evidence="1">
    <location>
        <begin position="123"/>
        <end position="151"/>
    </location>
</feature>
<feature type="region of interest" description="Disordered" evidence="1">
    <location>
        <begin position="1"/>
        <end position="23"/>
    </location>
</feature>
<evidence type="ECO:0000313" key="2">
    <source>
        <dbReference type="EMBL" id="URE12723.1"/>
    </source>
</evidence>
<dbReference type="AlphaFoldDB" id="A0A9E7GI21"/>
<dbReference type="EMBL" id="CP097508">
    <property type="protein sequence ID" value="URE12723.1"/>
    <property type="molecule type" value="Genomic_DNA"/>
</dbReference>
<dbReference type="OrthoDB" id="807562at2759"/>
<evidence type="ECO:0000256" key="1">
    <source>
        <dbReference type="SAM" id="MobiDB-lite"/>
    </source>
</evidence>
<feature type="region of interest" description="Disordered" evidence="1">
    <location>
        <begin position="99"/>
        <end position="189"/>
    </location>
</feature>
<gene>
    <name evidence="3" type="ORF">MUK42_23890</name>
    <name evidence="2" type="ORF">MUK42_36489</name>
</gene>
<name>A0A9E7GI21_9LILI</name>
<organism evidence="3 4">
    <name type="scientific">Musa troglodytarum</name>
    <name type="common">fe'i banana</name>
    <dbReference type="NCBI Taxonomy" id="320322"/>
    <lineage>
        <taxon>Eukaryota</taxon>
        <taxon>Viridiplantae</taxon>
        <taxon>Streptophyta</taxon>
        <taxon>Embryophyta</taxon>
        <taxon>Tracheophyta</taxon>
        <taxon>Spermatophyta</taxon>
        <taxon>Magnoliopsida</taxon>
        <taxon>Liliopsida</taxon>
        <taxon>Zingiberales</taxon>
        <taxon>Musaceae</taxon>
        <taxon>Musa</taxon>
    </lineage>
</organism>
<reference evidence="3" key="1">
    <citation type="submission" date="2022-05" db="EMBL/GenBank/DDBJ databases">
        <title>The Musa troglodytarum L. genome provides insights into the mechanism of non-climacteric behaviour and enrichment of carotenoids.</title>
        <authorList>
            <person name="Wang J."/>
        </authorList>
    </citation>
    <scope>NUCLEOTIDE SEQUENCE</scope>
    <source>
        <tissue evidence="3">Leaf</tissue>
    </source>
</reference>
<evidence type="ECO:0000313" key="3">
    <source>
        <dbReference type="EMBL" id="URE13438.1"/>
    </source>
</evidence>
<keyword evidence="4" id="KW-1185">Reference proteome</keyword>
<evidence type="ECO:0000313" key="4">
    <source>
        <dbReference type="Proteomes" id="UP001055439"/>
    </source>
</evidence>
<feature type="compositionally biased region" description="Acidic residues" evidence="1">
    <location>
        <begin position="175"/>
        <end position="189"/>
    </location>
</feature>
<accession>A0A9E7GI21</accession>
<sequence length="189" mass="20728">MSVPFRHQKIHAKVHKAEDGQEPEEVVEVAAVEVVRNPSRLPVLRGDACDDGNKQAAQVVAERRRGEREGGAHAPHRVRRLVVEELQLSDEGEDLGCPHDDVLRHLPEHGHGNIAIGPLVPRHHPEPRDLEKASRRHGEDGDHQADAHARQVGEAPLPTRKPSGHRNDDAVVDGNPDDDADGVEDGERG</sequence>
<proteinExistence type="predicted"/>
<dbReference type="Proteomes" id="UP001055439">
    <property type="component" value="Chromosome 6"/>
</dbReference>
<protein>
    <submittedName>
        <fullName evidence="3">Uncharacterized protein</fullName>
    </submittedName>
</protein>
<feature type="compositionally biased region" description="Basic and acidic residues" evidence="1">
    <location>
        <begin position="99"/>
        <end position="111"/>
    </location>
</feature>
<feature type="compositionally biased region" description="Basic residues" evidence="1">
    <location>
        <begin position="1"/>
        <end position="14"/>
    </location>
</feature>